<gene>
    <name evidence="2" type="ORF">SAMN05444126_11218</name>
</gene>
<keyword evidence="1" id="KW-0472">Membrane</keyword>
<dbReference type="RefSeq" id="WP_093072894.1">
    <property type="nucleotide sequence ID" value="NZ_FOGV01000012.1"/>
</dbReference>
<keyword evidence="1" id="KW-0812">Transmembrane</keyword>
<reference evidence="3" key="1">
    <citation type="submission" date="2016-10" db="EMBL/GenBank/DDBJ databases">
        <authorList>
            <person name="de Groot N.N."/>
        </authorList>
    </citation>
    <scope>NUCLEOTIDE SEQUENCE [LARGE SCALE GENOMIC DNA]</scope>
    <source>
        <strain evidence="3">10nlg</strain>
    </source>
</reference>
<accession>A0A1H9U0H0</accession>
<evidence type="ECO:0000313" key="3">
    <source>
        <dbReference type="Proteomes" id="UP000199318"/>
    </source>
</evidence>
<feature type="transmembrane region" description="Helical" evidence="1">
    <location>
        <begin position="6"/>
        <end position="24"/>
    </location>
</feature>
<name>A0A1H9U0H0_9BACI</name>
<dbReference type="AlphaFoldDB" id="A0A1H9U0H0"/>
<sequence length="91" mass="10015">MVIAVTALYAGCVSVFGIIFMIVDKRRAVRKHKNRISERTLLLTAACGAAMAMWLTGRQIRHKTKKPLFRWGLPILSGLHVAAAGTVYFSG</sequence>
<keyword evidence="3" id="KW-1185">Reference proteome</keyword>
<dbReference type="OrthoDB" id="1698854at2"/>
<evidence type="ECO:0000313" key="2">
    <source>
        <dbReference type="EMBL" id="SES02975.1"/>
    </source>
</evidence>
<dbReference type="EMBL" id="FOGV01000012">
    <property type="protein sequence ID" value="SES02975.1"/>
    <property type="molecule type" value="Genomic_DNA"/>
</dbReference>
<comment type="caution">
    <text evidence="2">The sequence shown here is derived from an EMBL/GenBank/DDBJ whole genome shotgun (WGS) entry which is preliminary data.</text>
</comment>
<dbReference type="InterPro" id="IPR010718">
    <property type="entry name" value="DUF1294"/>
</dbReference>
<feature type="transmembrane region" description="Helical" evidence="1">
    <location>
        <begin position="68"/>
        <end position="89"/>
    </location>
</feature>
<organism evidence="2 3">
    <name type="scientific">Salisediminibacterium halotolerans</name>
    <dbReference type="NCBI Taxonomy" id="517425"/>
    <lineage>
        <taxon>Bacteria</taxon>
        <taxon>Bacillati</taxon>
        <taxon>Bacillota</taxon>
        <taxon>Bacilli</taxon>
        <taxon>Bacillales</taxon>
        <taxon>Bacillaceae</taxon>
        <taxon>Salisediminibacterium</taxon>
    </lineage>
</organism>
<proteinExistence type="predicted"/>
<dbReference type="STRING" id="1464123.SAMN05444126_11218"/>
<dbReference type="Proteomes" id="UP000199318">
    <property type="component" value="Unassembled WGS sequence"/>
</dbReference>
<dbReference type="Pfam" id="PF06961">
    <property type="entry name" value="DUF1294"/>
    <property type="match status" value="1"/>
</dbReference>
<keyword evidence="1" id="KW-1133">Transmembrane helix</keyword>
<evidence type="ECO:0000256" key="1">
    <source>
        <dbReference type="SAM" id="Phobius"/>
    </source>
</evidence>
<protein>
    <submittedName>
        <fullName evidence="2">Uncharacterized membrane protein YsdA, DUF1294 family</fullName>
    </submittedName>
</protein>